<accession>A0ABT2NKW0</accession>
<reference evidence="5" key="1">
    <citation type="submission" date="2023-07" db="EMBL/GenBank/DDBJ databases">
        <title>Defluviimonas sediminis sp. nov., isolated from mangrove sediment.</title>
        <authorList>
            <person name="Liu L."/>
            <person name="Li J."/>
            <person name="Huang Y."/>
            <person name="Pan J."/>
            <person name="Li M."/>
        </authorList>
    </citation>
    <scope>NUCLEOTIDE SEQUENCE [LARGE SCALE GENOMIC DNA]</scope>
    <source>
        <strain evidence="5">FT324</strain>
    </source>
</reference>
<evidence type="ECO:0000259" key="2">
    <source>
        <dbReference type="Pfam" id="PF01551"/>
    </source>
</evidence>
<feature type="domain" description="DUF5930" evidence="3">
    <location>
        <begin position="1"/>
        <end position="324"/>
    </location>
</feature>
<evidence type="ECO:0000256" key="1">
    <source>
        <dbReference type="SAM" id="Phobius"/>
    </source>
</evidence>
<evidence type="ECO:0000259" key="3">
    <source>
        <dbReference type="Pfam" id="PF19353"/>
    </source>
</evidence>
<name>A0ABT2NKW0_9RHOB</name>
<dbReference type="PANTHER" id="PTHR21666">
    <property type="entry name" value="PEPTIDASE-RELATED"/>
    <property type="match status" value="1"/>
</dbReference>
<dbReference type="InterPro" id="IPR050570">
    <property type="entry name" value="Cell_wall_metabolism_enzyme"/>
</dbReference>
<protein>
    <submittedName>
        <fullName evidence="4">M23 family metallopeptidase</fullName>
    </submittedName>
</protein>
<dbReference type="InterPro" id="IPR011055">
    <property type="entry name" value="Dup_hybrid_motif"/>
</dbReference>
<organism evidence="4 5">
    <name type="scientific">Albidovulum sediminis</name>
    <dbReference type="NCBI Taxonomy" id="3066345"/>
    <lineage>
        <taxon>Bacteria</taxon>
        <taxon>Pseudomonadati</taxon>
        <taxon>Pseudomonadota</taxon>
        <taxon>Alphaproteobacteria</taxon>
        <taxon>Rhodobacterales</taxon>
        <taxon>Paracoccaceae</taxon>
        <taxon>Albidovulum</taxon>
    </lineage>
</organism>
<dbReference type="SUPFAM" id="SSF51261">
    <property type="entry name" value="Duplicated hybrid motif"/>
    <property type="match status" value="1"/>
</dbReference>
<dbReference type="PANTHER" id="PTHR21666:SF270">
    <property type="entry name" value="MUREIN HYDROLASE ACTIVATOR ENVC"/>
    <property type="match status" value="1"/>
</dbReference>
<keyword evidence="1" id="KW-1133">Transmembrane helix</keyword>
<dbReference type="CDD" id="cd12797">
    <property type="entry name" value="M23_peptidase"/>
    <property type="match status" value="1"/>
</dbReference>
<dbReference type="Pfam" id="PF01551">
    <property type="entry name" value="Peptidase_M23"/>
    <property type="match status" value="1"/>
</dbReference>
<dbReference type="Proteomes" id="UP001205601">
    <property type="component" value="Unassembled WGS sequence"/>
</dbReference>
<gene>
    <name evidence="4" type="ORF">N5I32_03570</name>
</gene>
<dbReference type="Pfam" id="PF19353">
    <property type="entry name" value="DUF5930"/>
    <property type="match status" value="1"/>
</dbReference>
<sequence>MPARLSHRVHAFLERRLPEQRLFLKSDTATRFVRLRPSTQAAVILGTGLIVAWTIVATAIVVMDQIGAGGSQERMQREQAMYEMRLDDMSRERDLRAAEAAAAQERFALALQQVSEMQAALLTSEERRKELETGIGVIQATLKHTMRERDAARAEALELADAGEGQAAAEGPAVEDVTGTLEFLTDALDRTAGERDLMAQAADGAQEETREVAYEMRLLEERHNEIFARLEDAVTVSMEPLDRMFTEAGMNPDDLIDTIRQGYSGQGGPLGPLLPPLPADEADAGAIADHARASAILDGLDRMNMYRIAAERLPFAMPLKTSFRYTSPFGRRWGRAHEGVDLAGAHGSPIYATADGVVTHAGPESGYGQLVTIRHEFGLETRYGHLSGIDVKVGQKVSRGDKIGAMGNTGRSTGTHLHYEVRVNGSAKNPMTYIKAGKNVF</sequence>
<keyword evidence="1" id="KW-0472">Membrane</keyword>
<evidence type="ECO:0000313" key="5">
    <source>
        <dbReference type="Proteomes" id="UP001205601"/>
    </source>
</evidence>
<dbReference type="InterPro" id="IPR016047">
    <property type="entry name" value="M23ase_b-sheet_dom"/>
</dbReference>
<dbReference type="InterPro" id="IPR045974">
    <property type="entry name" value="DUF5930"/>
</dbReference>
<feature type="transmembrane region" description="Helical" evidence="1">
    <location>
        <begin position="41"/>
        <end position="63"/>
    </location>
</feature>
<feature type="domain" description="M23ase beta-sheet core" evidence="2">
    <location>
        <begin position="336"/>
        <end position="430"/>
    </location>
</feature>
<comment type="caution">
    <text evidence="4">The sequence shown here is derived from an EMBL/GenBank/DDBJ whole genome shotgun (WGS) entry which is preliminary data.</text>
</comment>
<keyword evidence="5" id="KW-1185">Reference proteome</keyword>
<keyword evidence="1" id="KW-0812">Transmembrane</keyword>
<dbReference type="Gene3D" id="2.70.70.10">
    <property type="entry name" value="Glucose Permease (Domain IIA)"/>
    <property type="match status" value="1"/>
</dbReference>
<evidence type="ECO:0000313" key="4">
    <source>
        <dbReference type="EMBL" id="MCT8328589.1"/>
    </source>
</evidence>
<proteinExistence type="predicted"/>
<dbReference type="RefSeq" id="WP_261494016.1">
    <property type="nucleotide sequence ID" value="NZ_JAOCQF010000001.1"/>
</dbReference>
<dbReference type="EMBL" id="JAOCQF010000001">
    <property type="protein sequence ID" value="MCT8328589.1"/>
    <property type="molecule type" value="Genomic_DNA"/>
</dbReference>